<dbReference type="PATRIC" id="fig|1335048.3.peg.2346"/>
<keyword evidence="1" id="KW-0805">Transcription regulation</keyword>
<dbReference type="SUPFAM" id="SSF48008">
    <property type="entry name" value="GntR ligand-binding domain-like"/>
    <property type="match status" value="1"/>
</dbReference>
<name>A0A159Z312_9RHOB</name>
<organism evidence="5 6">
    <name type="scientific">Frigidibacter mobilis</name>
    <dbReference type="NCBI Taxonomy" id="1335048"/>
    <lineage>
        <taxon>Bacteria</taxon>
        <taxon>Pseudomonadati</taxon>
        <taxon>Pseudomonadota</taxon>
        <taxon>Alphaproteobacteria</taxon>
        <taxon>Rhodobacterales</taxon>
        <taxon>Paracoccaceae</taxon>
        <taxon>Frigidibacter</taxon>
    </lineage>
</organism>
<keyword evidence="6" id="KW-1185">Reference proteome</keyword>
<feature type="domain" description="HTH gntR-type" evidence="4">
    <location>
        <begin position="13"/>
        <end position="83"/>
    </location>
</feature>
<dbReference type="Proteomes" id="UP000076128">
    <property type="component" value="Chromosome"/>
</dbReference>
<evidence type="ECO:0000256" key="2">
    <source>
        <dbReference type="ARBA" id="ARBA00023125"/>
    </source>
</evidence>
<proteinExistence type="predicted"/>
<dbReference type="KEGG" id="daa:AKL17_2251"/>
<evidence type="ECO:0000256" key="1">
    <source>
        <dbReference type="ARBA" id="ARBA00023015"/>
    </source>
</evidence>
<dbReference type="InterPro" id="IPR000524">
    <property type="entry name" value="Tscrpt_reg_HTH_GntR"/>
</dbReference>
<gene>
    <name evidence="5" type="ORF">AKL17_2251</name>
</gene>
<dbReference type="PRINTS" id="PR00035">
    <property type="entry name" value="HTHGNTR"/>
</dbReference>
<evidence type="ECO:0000313" key="6">
    <source>
        <dbReference type="Proteomes" id="UP000076128"/>
    </source>
</evidence>
<accession>A0A159Z312</accession>
<dbReference type="Pfam" id="PF00392">
    <property type="entry name" value="GntR"/>
    <property type="match status" value="1"/>
</dbReference>
<dbReference type="GO" id="GO:0003677">
    <property type="term" value="F:DNA binding"/>
    <property type="evidence" value="ECO:0007669"/>
    <property type="project" value="UniProtKB-KW"/>
</dbReference>
<sequence>MPPATTRSAPDRLSRPQQVAEEIKSWVMENGWGPGVRLPSETELIDRFGMAKGTIREAIRILEAQGLVRSRTGPGGGVFVHQVSEERATALLGNYFYFEHLTIDDIYQIRQALEPELAATLAGRLSDAQLAALEEVMTRYSEPARTAEEEREQHVASLRFHALLAEMSGNPLLRFLIRFTANMLAEITISRRLYAQPNRELWSTGIDYQSRLVASLRAGDAIAARQILSEHMKNAHRLMLMQETVLTQRFLPESEII</sequence>
<dbReference type="EMBL" id="CP012661">
    <property type="protein sequence ID" value="AMY69497.1"/>
    <property type="molecule type" value="Genomic_DNA"/>
</dbReference>
<dbReference type="Pfam" id="PF07729">
    <property type="entry name" value="FCD"/>
    <property type="match status" value="1"/>
</dbReference>
<reference evidence="5 6" key="1">
    <citation type="submission" date="2015-09" db="EMBL/GenBank/DDBJ databases">
        <title>Complete genome sequence of Defluviimonas alba cai42t isolated from an oilfield in Xinjiang.</title>
        <authorList>
            <person name="Geng S."/>
            <person name="Pan X."/>
            <person name="Wu X."/>
        </authorList>
    </citation>
    <scope>NUCLEOTIDE SEQUENCE [LARGE SCALE GENOMIC DNA]</scope>
    <source>
        <strain evidence="6">cai42</strain>
    </source>
</reference>
<evidence type="ECO:0000313" key="5">
    <source>
        <dbReference type="EMBL" id="AMY69497.1"/>
    </source>
</evidence>
<dbReference type="InterPro" id="IPR036390">
    <property type="entry name" value="WH_DNA-bd_sf"/>
</dbReference>
<dbReference type="SMART" id="SM00895">
    <property type="entry name" value="FCD"/>
    <property type="match status" value="1"/>
</dbReference>
<evidence type="ECO:0000259" key="4">
    <source>
        <dbReference type="PROSITE" id="PS50949"/>
    </source>
</evidence>
<dbReference type="RefSeq" id="WP_236938095.1">
    <property type="nucleotide sequence ID" value="NZ_CP012661.1"/>
</dbReference>
<dbReference type="CDD" id="cd07377">
    <property type="entry name" value="WHTH_GntR"/>
    <property type="match status" value="1"/>
</dbReference>
<dbReference type="SMART" id="SM00345">
    <property type="entry name" value="HTH_GNTR"/>
    <property type="match status" value="1"/>
</dbReference>
<dbReference type="PANTHER" id="PTHR43537">
    <property type="entry name" value="TRANSCRIPTIONAL REGULATOR, GNTR FAMILY"/>
    <property type="match status" value="1"/>
</dbReference>
<dbReference type="AlphaFoldDB" id="A0A159Z312"/>
<dbReference type="PROSITE" id="PS50949">
    <property type="entry name" value="HTH_GNTR"/>
    <property type="match status" value="1"/>
</dbReference>
<protein>
    <submittedName>
        <fullName evidence="5">GntR family transcriptional regulator</fullName>
    </submittedName>
</protein>
<dbReference type="STRING" id="1335048.AKL17_2251"/>
<dbReference type="Gene3D" id="1.20.120.530">
    <property type="entry name" value="GntR ligand-binding domain-like"/>
    <property type="match status" value="1"/>
</dbReference>
<dbReference type="InterPro" id="IPR011711">
    <property type="entry name" value="GntR_C"/>
</dbReference>
<dbReference type="InterPro" id="IPR036388">
    <property type="entry name" value="WH-like_DNA-bd_sf"/>
</dbReference>
<evidence type="ECO:0000256" key="3">
    <source>
        <dbReference type="ARBA" id="ARBA00023163"/>
    </source>
</evidence>
<dbReference type="GO" id="GO:0003700">
    <property type="term" value="F:DNA-binding transcription factor activity"/>
    <property type="evidence" value="ECO:0007669"/>
    <property type="project" value="InterPro"/>
</dbReference>
<dbReference type="PANTHER" id="PTHR43537:SF5">
    <property type="entry name" value="UXU OPERON TRANSCRIPTIONAL REGULATOR"/>
    <property type="match status" value="1"/>
</dbReference>
<dbReference type="InterPro" id="IPR008920">
    <property type="entry name" value="TF_FadR/GntR_C"/>
</dbReference>
<keyword evidence="3" id="KW-0804">Transcription</keyword>
<dbReference type="SUPFAM" id="SSF46785">
    <property type="entry name" value="Winged helix' DNA-binding domain"/>
    <property type="match status" value="1"/>
</dbReference>
<dbReference type="Gene3D" id="1.10.10.10">
    <property type="entry name" value="Winged helix-like DNA-binding domain superfamily/Winged helix DNA-binding domain"/>
    <property type="match status" value="1"/>
</dbReference>
<keyword evidence="2" id="KW-0238">DNA-binding</keyword>